<dbReference type="InterPro" id="IPR009057">
    <property type="entry name" value="Homeodomain-like_sf"/>
</dbReference>
<dbReference type="InterPro" id="IPR033479">
    <property type="entry name" value="dCache_1"/>
</dbReference>
<feature type="transmembrane region" description="Helical" evidence="9">
    <location>
        <begin position="313"/>
        <end position="336"/>
    </location>
</feature>
<dbReference type="PANTHER" id="PTHR43280:SF10">
    <property type="entry name" value="REGULATORY PROTEIN POCR"/>
    <property type="match status" value="1"/>
</dbReference>
<comment type="caution">
    <text evidence="11">The sequence shown here is derived from an EMBL/GenBank/DDBJ whole genome shotgun (WGS) entry which is preliminary data.</text>
</comment>
<dbReference type="Gene3D" id="1.10.10.60">
    <property type="entry name" value="Homeodomain-like"/>
    <property type="match status" value="2"/>
</dbReference>
<dbReference type="GO" id="GO:0003700">
    <property type="term" value="F:DNA-binding transcription factor activity"/>
    <property type="evidence" value="ECO:0007669"/>
    <property type="project" value="InterPro"/>
</dbReference>
<evidence type="ECO:0000313" key="11">
    <source>
        <dbReference type="EMBL" id="RAV22248.1"/>
    </source>
</evidence>
<keyword evidence="4 9" id="KW-1133">Transmembrane helix</keyword>
<protein>
    <recommendedName>
        <fullName evidence="10">HTH araC/xylS-type domain-containing protein</fullName>
    </recommendedName>
</protein>
<organism evidence="11 12">
    <name type="scientific">Paenibacillus contaminans</name>
    <dbReference type="NCBI Taxonomy" id="450362"/>
    <lineage>
        <taxon>Bacteria</taxon>
        <taxon>Bacillati</taxon>
        <taxon>Bacillota</taxon>
        <taxon>Bacilli</taxon>
        <taxon>Bacillales</taxon>
        <taxon>Paenibacillaceae</taxon>
        <taxon>Paenibacillus</taxon>
    </lineage>
</organism>
<dbReference type="AlphaFoldDB" id="A0A329MSI5"/>
<dbReference type="GO" id="GO:0005886">
    <property type="term" value="C:plasma membrane"/>
    <property type="evidence" value="ECO:0007669"/>
    <property type="project" value="UniProtKB-SubCell"/>
</dbReference>
<dbReference type="InterPro" id="IPR041522">
    <property type="entry name" value="CdaR_GGDEF"/>
</dbReference>
<evidence type="ECO:0000256" key="8">
    <source>
        <dbReference type="ARBA" id="ARBA00023163"/>
    </source>
</evidence>
<evidence type="ECO:0000256" key="6">
    <source>
        <dbReference type="ARBA" id="ARBA00023125"/>
    </source>
</evidence>
<dbReference type="SUPFAM" id="SSF46689">
    <property type="entry name" value="Homeodomain-like"/>
    <property type="match status" value="2"/>
</dbReference>
<dbReference type="EMBL" id="QMFB01000002">
    <property type="protein sequence ID" value="RAV22248.1"/>
    <property type="molecule type" value="Genomic_DNA"/>
</dbReference>
<keyword evidence="2" id="KW-1003">Cell membrane</keyword>
<keyword evidence="6" id="KW-0238">DNA-binding</keyword>
<evidence type="ECO:0000256" key="1">
    <source>
        <dbReference type="ARBA" id="ARBA00004651"/>
    </source>
</evidence>
<dbReference type="PROSITE" id="PS00041">
    <property type="entry name" value="HTH_ARAC_FAMILY_1"/>
    <property type="match status" value="1"/>
</dbReference>
<evidence type="ECO:0000259" key="10">
    <source>
        <dbReference type="PROSITE" id="PS01124"/>
    </source>
</evidence>
<evidence type="ECO:0000256" key="9">
    <source>
        <dbReference type="SAM" id="Phobius"/>
    </source>
</evidence>
<proteinExistence type="predicted"/>
<sequence length="779" mass="89552">MRYRVFLFLGRYFLYRIIDILGGILVRKRLTSLTFKQKLIIFSVIISTLPILILGLSSSYIVRKSIQEEVDTNHQTVLKQIQFQLDNFVKNLQISALSIASDKTIEKAMLLPPPSDNVSQSLELTDILIKHQSFSSIRFTASLIYKKYDFAFSNKSPLFFYEIMDKVQPKFNATFVVTPNTYANQDELLLFSPVPRHTYYSDGILALHVTIQELTNFLEKLTFGHRSKVFIVDETGRVIVSQNKDEIGTKLADTNDLYHFWKDPDGFEGSFVLKGEQYKLTAQTSSLNNWTYIAMTPIREFTEKSDKIQRLTWLLFAAIALVWTVIAFIGSSRLYVPVERMLRRFTDEHKLDRTGKEGLEAIDSMMKQMASANIEMQKKLSEHMPYLRESLFHHLLRGEMTEKEFLQKSEQLELPFAGPVFAVCMATVDDFNLFIQTYSQKDRPLIHFALRKIFEETCENELACLTFSFQPGQVTAVFGFEKESAEIEGKLAVLMDRFREHVREYFRFTVSVAISRPRQGFGGTQDCFQEAVGLLGHRLLLGPNVTITEQKIAPSMKQSGRALVQGMKDIAHSLIQGKTGEAVEQLDALIATVAKGAYSSEMATGLFSYLLGELDYFMNELDCSLEDFFQEDLYKRLSSLHTLKEVRDWLADTVFPEVVSKLESYNVSKQKRLIQQVLLDIHEHFETDVSLQQTADHFGIHPSQLSRMFKEVTGMNFIDYLIQFRMRKAADWLAQTQLPIKDIAERLRYSSVQNFSRVFKQVIGVPPGEYRKQHNASAE</sequence>
<dbReference type="SMART" id="SM00342">
    <property type="entry name" value="HTH_ARAC"/>
    <property type="match status" value="1"/>
</dbReference>
<dbReference type="PANTHER" id="PTHR43280">
    <property type="entry name" value="ARAC-FAMILY TRANSCRIPTIONAL REGULATOR"/>
    <property type="match status" value="1"/>
</dbReference>
<dbReference type="InterPro" id="IPR018062">
    <property type="entry name" value="HTH_AraC-typ_CS"/>
</dbReference>
<comment type="subcellular location">
    <subcellularLocation>
        <location evidence="1">Cell membrane</location>
        <topology evidence="1">Multi-pass membrane protein</topology>
    </subcellularLocation>
</comment>
<gene>
    <name evidence="11" type="ORF">DQG23_04660</name>
</gene>
<accession>A0A329MSI5</accession>
<dbReference type="InterPro" id="IPR018060">
    <property type="entry name" value="HTH_AraC"/>
</dbReference>
<evidence type="ECO:0000256" key="5">
    <source>
        <dbReference type="ARBA" id="ARBA00023015"/>
    </source>
</evidence>
<evidence type="ECO:0000313" key="12">
    <source>
        <dbReference type="Proteomes" id="UP000250369"/>
    </source>
</evidence>
<dbReference type="GO" id="GO:0043565">
    <property type="term" value="F:sequence-specific DNA binding"/>
    <property type="evidence" value="ECO:0007669"/>
    <property type="project" value="InterPro"/>
</dbReference>
<dbReference type="Pfam" id="PF02743">
    <property type="entry name" value="dCache_1"/>
    <property type="match status" value="1"/>
</dbReference>
<evidence type="ECO:0000256" key="3">
    <source>
        <dbReference type="ARBA" id="ARBA00022692"/>
    </source>
</evidence>
<keyword evidence="8" id="KW-0804">Transcription</keyword>
<evidence type="ECO:0000256" key="4">
    <source>
        <dbReference type="ARBA" id="ARBA00022989"/>
    </source>
</evidence>
<dbReference type="Pfam" id="PF12833">
    <property type="entry name" value="HTH_18"/>
    <property type="match status" value="1"/>
</dbReference>
<dbReference type="Gene3D" id="3.30.450.20">
    <property type="entry name" value="PAS domain"/>
    <property type="match status" value="1"/>
</dbReference>
<keyword evidence="3 9" id="KW-0812">Transmembrane</keyword>
<dbReference type="PROSITE" id="PS01124">
    <property type="entry name" value="HTH_ARAC_FAMILY_2"/>
    <property type="match status" value="1"/>
</dbReference>
<dbReference type="Proteomes" id="UP000250369">
    <property type="component" value="Unassembled WGS sequence"/>
</dbReference>
<feature type="transmembrane region" description="Helical" evidence="9">
    <location>
        <begin position="39"/>
        <end position="62"/>
    </location>
</feature>
<keyword evidence="12" id="KW-1185">Reference proteome</keyword>
<keyword evidence="5" id="KW-0805">Transcription regulation</keyword>
<evidence type="ECO:0000256" key="7">
    <source>
        <dbReference type="ARBA" id="ARBA00023136"/>
    </source>
</evidence>
<dbReference type="Pfam" id="PF17853">
    <property type="entry name" value="GGDEF_2"/>
    <property type="match status" value="1"/>
</dbReference>
<evidence type="ECO:0000256" key="2">
    <source>
        <dbReference type="ARBA" id="ARBA00022475"/>
    </source>
</evidence>
<name>A0A329MSI5_9BACL</name>
<feature type="transmembrane region" description="Helical" evidence="9">
    <location>
        <begin position="6"/>
        <end position="27"/>
    </location>
</feature>
<keyword evidence="7 9" id="KW-0472">Membrane</keyword>
<reference evidence="11 12" key="1">
    <citation type="journal article" date="2009" name="Int. J. Syst. Evol. Microbiol.">
        <title>Paenibacillus contaminans sp. nov., isolated from a contaminated laboratory plate.</title>
        <authorList>
            <person name="Chou J.H."/>
            <person name="Lee J.H."/>
            <person name="Lin M.C."/>
            <person name="Chang P.S."/>
            <person name="Arun A.B."/>
            <person name="Young C.C."/>
            <person name="Chen W.M."/>
        </authorList>
    </citation>
    <scope>NUCLEOTIDE SEQUENCE [LARGE SCALE GENOMIC DNA]</scope>
    <source>
        <strain evidence="11 12">CKOBP-6</strain>
    </source>
</reference>
<feature type="domain" description="HTH araC/xylS-type" evidence="10">
    <location>
        <begin position="675"/>
        <end position="773"/>
    </location>
</feature>